<proteinExistence type="predicted"/>
<organism evidence="2 3">
    <name type="scientific">Ruminococcus callidus ATCC 27760</name>
    <dbReference type="NCBI Taxonomy" id="411473"/>
    <lineage>
        <taxon>Bacteria</taxon>
        <taxon>Bacillati</taxon>
        <taxon>Bacillota</taxon>
        <taxon>Clostridia</taxon>
        <taxon>Eubacteriales</taxon>
        <taxon>Oscillospiraceae</taxon>
        <taxon>Ruminococcus</taxon>
    </lineage>
</organism>
<evidence type="ECO:0000313" key="2">
    <source>
        <dbReference type="EMBL" id="ERJ94796.1"/>
    </source>
</evidence>
<keyword evidence="3" id="KW-1185">Reference proteome</keyword>
<reference evidence="2 3" key="1">
    <citation type="submission" date="2013-07" db="EMBL/GenBank/DDBJ databases">
        <authorList>
            <person name="Weinstock G."/>
            <person name="Sodergren E."/>
            <person name="Wylie T."/>
            <person name="Fulton L."/>
            <person name="Fulton R."/>
            <person name="Fronick C."/>
            <person name="O'Laughlin M."/>
            <person name="Godfrey J."/>
            <person name="Miner T."/>
            <person name="Herter B."/>
            <person name="Appelbaum E."/>
            <person name="Cordes M."/>
            <person name="Lek S."/>
            <person name="Wollam A."/>
            <person name="Pepin K.H."/>
            <person name="Palsikar V.B."/>
            <person name="Mitreva M."/>
            <person name="Wilson R.K."/>
        </authorList>
    </citation>
    <scope>NUCLEOTIDE SEQUENCE [LARGE SCALE GENOMIC DNA]</scope>
    <source>
        <strain evidence="2 3">ATCC 27760</strain>
    </source>
</reference>
<dbReference type="Proteomes" id="UP000016662">
    <property type="component" value="Unassembled WGS sequence"/>
</dbReference>
<evidence type="ECO:0000313" key="3">
    <source>
        <dbReference type="Proteomes" id="UP000016662"/>
    </source>
</evidence>
<protein>
    <submittedName>
        <fullName evidence="2">Signal peptide protein, YSIRK family</fullName>
    </submittedName>
</protein>
<evidence type="ECO:0000256" key="1">
    <source>
        <dbReference type="SAM" id="Phobius"/>
    </source>
</evidence>
<comment type="caution">
    <text evidence="2">The sequence shown here is derived from an EMBL/GenBank/DDBJ whole genome shotgun (WGS) entry which is preliminary data.</text>
</comment>
<dbReference type="PATRIC" id="fig|411473.3.peg.1542"/>
<keyword evidence="1" id="KW-0812">Transmembrane</keyword>
<sequence>MMKSEHNSFPYNDTEWNNIVNDAFTSDAQPHVFSERYARRKQQMLHQMEESPMRSHKFHMKKSLTAAVAVAAAIVVIPTAVYASTQIRGYFQNGGGEYQQEMVIPKNDSVSDQIMALQVGWMPEDMATDPSSGKYRDPSGRAISMFFYKIDSQEAALTHTVNYSVSQETLTCGSNTVLYAVTDTTGLSGKDVFDKDVWVAFPDSNYAVQLYATTGVTKEEIEKIAENLSLTPSDKETAELWSGEPQEETGGTDEVYKVDDYTIQQIGDTIRSDFYDDDDRYSRVTVKLDSVSVQDNFDGLPAVDEIGNPTDYSQYLNADGTVKDDVRTWYSRGDGVNTLDTKIKEETVPQRVLVMHLTYTNECSITQEICVCPSLLQKNGDRLDYGAVACEPTDETMYCNGTLDDLKYGEFFLFTTDRDHSKNNITNVAPGESVEATVAFLMDEDELQDLYADILGYGQKTVVSLGDLQ</sequence>
<accession>U2K8F6</accession>
<dbReference type="STRING" id="411473.RUMCAL_01880"/>
<keyword evidence="1" id="KW-1133">Transmembrane helix</keyword>
<feature type="transmembrane region" description="Helical" evidence="1">
    <location>
        <begin position="63"/>
        <end position="83"/>
    </location>
</feature>
<keyword evidence="1" id="KW-0472">Membrane</keyword>
<dbReference type="EMBL" id="AWVF01000235">
    <property type="protein sequence ID" value="ERJ94796.1"/>
    <property type="molecule type" value="Genomic_DNA"/>
</dbReference>
<gene>
    <name evidence="2" type="ORF">RUMCAL_01880</name>
</gene>
<dbReference type="RefSeq" id="WP_021683377.1">
    <property type="nucleotide sequence ID" value="NZ_KI260480.1"/>
</dbReference>
<dbReference type="eggNOG" id="ENOG503314J">
    <property type="taxonomic scope" value="Bacteria"/>
</dbReference>
<dbReference type="HOGENOM" id="CLU_582510_0_0_9"/>
<dbReference type="OrthoDB" id="1816135at2"/>
<name>U2K8F6_9FIRM</name>
<dbReference type="AlphaFoldDB" id="U2K8F6"/>